<reference evidence="1 2" key="1">
    <citation type="submission" date="2016-12" db="EMBL/GenBank/DDBJ databases">
        <authorList>
            <person name="Song W.-J."/>
            <person name="Kurnit D.M."/>
        </authorList>
    </citation>
    <scope>NUCLEOTIDE SEQUENCE [LARGE SCALE GENOMIC DNA]</scope>
    <source>
        <strain evidence="1 2">175</strain>
    </source>
</reference>
<dbReference type="STRING" id="1760988.SAMN02949497_4444"/>
<accession>A0A1Y6D260</accession>
<keyword evidence="2" id="KW-1185">Reference proteome</keyword>
<dbReference type="AlphaFoldDB" id="A0A1Y6D260"/>
<gene>
    <name evidence="1" type="ORF">SAMN02949497_4444</name>
</gene>
<sequence length="137" mass="14772">MTRVPRTVLFPLLVLMQLIAPWVHAHAFDPVGGGEGFLHLPGLEFLGRSGPERVALSVELDPGDWIVGMQAGVRHDSATTPAWIGDPDPAALAVAWPFPPPATWTDPPYLDAPPPLFHRPRRAAAHPRAPPAVPVEL</sequence>
<proteinExistence type="predicted"/>
<dbReference type="Proteomes" id="UP000192923">
    <property type="component" value="Unassembled WGS sequence"/>
</dbReference>
<evidence type="ECO:0000313" key="2">
    <source>
        <dbReference type="Proteomes" id="UP000192923"/>
    </source>
</evidence>
<evidence type="ECO:0000313" key="1">
    <source>
        <dbReference type="EMBL" id="SMF97028.1"/>
    </source>
</evidence>
<dbReference type="RefSeq" id="WP_125469070.1">
    <property type="nucleotide sequence ID" value="NZ_FXAM01000001.1"/>
</dbReference>
<dbReference type="OrthoDB" id="5569359at2"/>
<name>A0A1Y6D260_9GAMM</name>
<organism evidence="1 2">
    <name type="scientific">Methylomagnum ishizawai</name>
    <dbReference type="NCBI Taxonomy" id="1760988"/>
    <lineage>
        <taxon>Bacteria</taxon>
        <taxon>Pseudomonadati</taxon>
        <taxon>Pseudomonadota</taxon>
        <taxon>Gammaproteobacteria</taxon>
        <taxon>Methylococcales</taxon>
        <taxon>Methylococcaceae</taxon>
        <taxon>Methylomagnum</taxon>
    </lineage>
</organism>
<protein>
    <submittedName>
        <fullName evidence="1">Uncharacterized protein</fullName>
    </submittedName>
</protein>
<dbReference type="EMBL" id="FXAM01000001">
    <property type="protein sequence ID" value="SMF97028.1"/>
    <property type="molecule type" value="Genomic_DNA"/>
</dbReference>